<feature type="binding site" evidence="6">
    <location>
        <begin position="30"/>
        <end position="32"/>
    </location>
    <ligand>
        <name>S-adenosyl-L-methionine</name>
        <dbReference type="ChEBI" id="CHEBI:59789"/>
    </ligand>
</feature>
<keyword evidence="3 6" id="KW-0489">Methyltransferase</keyword>
<dbReference type="SUPFAM" id="SSF81799">
    <property type="entry name" value="Putative methyltransferase TM0872, insert domain"/>
    <property type="match status" value="1"/>
</dbReference>
<reference evidence="7 8" key="1">
    <citation type="journal article" date="2018" name="Nat. Biotechnol.">
        <title>A standardized bacterial taxonomy based on genome phylogeny substantially revises the tree of life.</title>
        <authorList>
            <person name="Parks D.H."/>
            <person name="Chuvochina M."/>
            <person name="Waite D.W."/>
            <person name="Rinke C."/>
            <person name="Skarshewski A."/>
            <person name="Chaumeil P.A."/>
            <person name="Hugenholtz P."/>
        </authorList>
    </citation>
    <scope>NUCLEOTIDE SEQUENCE [LARGE SCALE GENOMIC DNA]</scope>
    <source>
        <strain evidence="7">UBA8672</strain>
    </source>
</reference>
<dbReference type="Gene3D" id="1.10.150.170">
    <property type="entry name" value="Putative methyltransferase TM0872, insert domain"/>
    <property type="match status" value="1"/>
</dbReference>
<evidence type="ECO:0000313" key="7">
    <source>
        <dbReference type="EMBL" id="HCW92895.1"/>
    </source>
</evidence>
<name>A0A3D5QAL8_FLESI</name>
<evidence type="ECO:0000256" key="2">
    <source>
        <dbReference type="ARBA" id="ARBA00022552"/>
    </source>
</evidence>
<sequence>MHKPVLTEELIENLAINPHGIYVDCTGGGGGHALRVYKKLSSDGRLIILDRDEDAVKRLKEIFDGYNNVNVVQSNFADVDSVLKELKIARITGLYADFGLSNYQLMDEKRGFSFRKSGFLDMRMDSSDEITAYEVVNNYPKETLINILKKYGEEPFAGRIADSIVKKRVLKKIESTSELASVISEAVPKKFHKHGQNPATKSFQAIRIFINKELEAIESLLNKIEKIVEKGGRVVFISFHSLEDRLVKDMLNFYAKDCICPPEFPECRCDKKKTFRLITKKPITPKESEIKRNPLSRSAKMRVAEKVI</sequence>
<comment type="similarity">
    <text evidence="1 6">Belongs to the methyltransferase superfamily. RsmH family.</text>
</comment>
<dbReference type="SUPFAM" id="SSF53335">
    <property type="entry name" value="S-adenosyl-L-methionine-dependent methyltransferases"/>
    <property type="match status" value="1"/>
</dbReference>
<dbReference type="PANTHER" id="PTHR11265:SF0">
    <property type="entry name" value="12S RRNA N4-METHYLCYTIDINE METHYLTRANSFERASE"/>
    <property type="match status" value="1"/>
</dbReference>
<dbReference type="PIRSF" id="PIRSF004486">
    <property type="entry name" value="MraW"/>
    <property type="match status" value="1"/>
</dbReference>
<dbReference type="PANTHER" id="PTHR11265">
    <property type="entry name" value="S-ADENOSYL-METHYLTRANSFERASE MRAW"/>
    <property type="match status" value="1"/>
</dbReference>
<dbReference type="GO" id="GO:0071424">
    <property type="term" value="F:rRNA (cytosine-N4-)-methyltransferase activity"/>
    <property type="evidence" value="ECO:0007669"/>
    <property type="project" value="UniProtKB-UniRule"/>
</dbReference>
<evidence type="ECO:0000313" key="8">
    <source>
        <dbReference type="Proteomes" id="UP000262325"/>
    </source>
</evidence>
<comment type="subcellular location">
    <subcellularLocation>
        <location evidence="6">Cytoplasm</location>
    </subcellularLocation>
</comment>
<dbReference type="InterPro" id="IPR023397">
    <property type="entry name" value="SAM-dep_MeTrfase_MraW_recog"/>
</dbReference>
<dbReference type="HAMAP" id="MF_01007">
    <property type="entry name" value="16SrRNA_methyltr_H"/>
    <property type="match status" value="1"/>
</dbReference>
<comment type="function">
    <text evidence="6">Specifically methylates the N4 position of cytidine in position 1402 (C1402) of 16S rRNA.</text>
</comment>
<comment type="catalytic activity">
    <reaction evidence="6">
        <text>cytidine(1402) in 16S rRNA + S-adenosyl-L-methionine = N(4)-methylcytidine(1402) in 16S rRNA + S-adenosyl-L-homocysteine + H(+)</text>
        <dbReference type="Rhea" id="RHEA:42928"/>
        <dbReference type="Rhea" id="RHEA-COMP:10286"/>
        <dbReference type="Rhea" id="RHEA-COMP:10287"/>
        <dbReference type="ChEBI" id="CHEBI:15378"/>
        <dbReference type="ChEBI" id="CHEBI:57856"/>
        <dbReference type="ChEBI" id="CHEBI:59789"/>
        <dbReference type="ChEBI" id="CHEBI:74506"/>
        <dbReference type="ChEBI" id="CHEBI:82748"/>
        <dbReference type="EC" id="2.1.1.199"/>
    </reaction>
</comment>
<proteinExistence type="inferred from homology"/>
<comment type="caution">
    <text evidence="7">The sequence shown here is derived from an EMBL/GenBank/DDBJ whole genome shotgun (WGS) entry which is preliminary data.</text>
</comment>
<protein>
    <recommendedName>
        <fullName evidence="6">Ribosomal RNA small subunit methyltransferase H</fullName>
        <ecNumber evidence="6">2.1.1.199</ecNumber>
    </recommendedName>
    <alternativeName>
        <fullName evidence="6">16S rRNA m(4)C1402 methyltransferase</fullName>
    </alternativeName>
    <alternativeName>
        <fullName evidence="6">rRNA (cytosine-N(4)-)-methyltransferase RsmH</fullName>
    </alternativeName>
</protein>
<organism evidence="7 8">
    <name type="scientific">Flexistipes sinusarabici</name>
    <dbReference type="NCBI Taxonomy" id="2352"/>
    <lineage>
        <taxon>Bacteria</taxon>
        <taxon>Pseudomonadati</taxon>
        <taxon>Deferribacterota</taxon>
        <taxon>Deferribacteres</taxon>
        <taxon>Deferribacterales</taxon>
        <taxon>Flexistipitaceae</taxon>
        <taxon>Flexistipes</taxon>
    </lineage>
</organism>
<evidence type="ECO:0000256" key="5">
    <source>
        <dbReference type="ARBA" id="ARBA00022691"/>
    </source>
</evidence>
<evidence type="ECO:0000256" key="3">
    <source>
        <dbReference type="ARBA" id="ARBA00022603"/>
    </source>
</evidence>
<dbReference type="Pfam" id="PF01795">
    <property type="entry name" value="Methyltransf_5"/>
    <property type="match status" value="1"/>
</dbReference>
<accession>A0A3D5QAL8</accession>
<keyword evidence="2 6" id="KW-0698">rRNA processing</keyword>
<keyword evidence="6" id="KW-0963">Cytoplasm</keyword>
<feature type="binding site" evidence="6">
    <location>
        <position position="76"/>
    </location>
    <ligand>
        <name>S-adenosyl-L-methionine</name>
        <dbReference type="ChEBI" id="CHEBI:59789"/>
    </ligand>
</feature>
<evidence type="ECO:0000256" key="1">
    <source>
        <dbReference type="ARBA" id="ARBA00010396"/>
    </source>
</evidence>
<feature type="binding site" evidence="6">
    <location>
        <position position="50"/>
    </location>
    <ligand>
        <name>S-adenosyl-L-methionine</name>
        <dbReference type="ChEBI" id="CHEBI:59789"/>
    </ligand>
</feature>
<dbReference type="InterPro" id="IPR029063">
    <property type="entry name" value="SAM-dependent_MTases_sf"/>
</dbReference>
<dbReference type="Proteomes" id="UP000262325">
    <property type="component" value="Unassembled WGS sequence"/>
</dbReference>
<dbReference type="NCBIfam" id="TIGR00006">
    <property type="entry name" value="16S rRNA (cytosine(1402)-N(4))-methyltransferase RsmH"/>
    <property type="match status" value="1"/>
</dbReference>
<evidence type="ECO:0000256" key="4">
    <source>
        <dbReference type="ARBA" id="ARBA00022679"/>
    </source>
</evidence>
<dbReference type="InterPro" id="IPR002903">
    <property type="entry name" value="RsmH"/>
</dbReference>
<keyword evidence="5 6" id="KW-0949">S-adenosyl-L-methionine</keyword>
<feature type="binding site" evidence="6">
    <location>
        <position position="104"/>
    </location>
    <ligand>
        <name>S-adenosyl-L-methionine</name>
        <dbReference type="ChEBI" id="CHEBI:59789"/>
    </ligand>
</feature>
<dbReference type="AlphaFoldDB" id="A0A3D5QAL8"/>
<gene>
    <name evidence="6" type="primary">rsmH</name>
    <name evidence="7" type="ORF">DHM44_04360</name>
</gene>
<dbReference type="GO" id="GO:0070475">
    <property type="term" value="P:rRNA base methylation"/>
    <property type="evidence" value="ECO:0007669"/>
    <property type="project" value="UniProtKB-UniRule"/>
</dbReference>
<dbReference type="EMBL" id="DPPF01000088">
    <property type="protein sequence ID" value="HCW92895.1"/>
    <property type="molecule type" value="Genomic_DNA"/>
</dbReference>
<evidence type="ECO:0000256" key="6">
    <source>
        <dbReference type="HAMAP-Rule" id="MF_01007"/>
    </source>
</evidence>
<dbReference type="Gene3D" id="3.40.50.150">
    <property type="entry name" value="Vaccinia Virus protein VP39"/>
    <property type="match status" value="1"/>
</dbReference>
<dbReference type="GO" id="GO:0005737">
    <property type="term" value="C:cytoplasm"/>
    <property type="evidence" value="ECO:0007669"/>
    <property type="project" value="UniProtKB-SubCell"/>
</dbReference>
<keyword evidence="4 6" id="KW-0808">Transferase</keyword>
<dbReference type="EC" id="2.1.1.199" evidence="6"/>
<feature type="binding site" evidence="6">
    <location>
        <position position="97"/>
    </location>
    <ligand>
        <name>S-adenosyl-L-methionine</name>
        <dbReference type="ChEBI" id="CHEBI:59789"/>
    </ligand>
</feature>